<dbReference type="OrthoDB" id="9998697at2759"/>
<sequence length="247" mass="26059">MDFGITTTRWTAFACTDRQFLASLSPFTVVVIPSIVSLPAPVTYLNGSRTELSLTCEVWPPTANISFFIAHPAIMGTEGGSPLSLYPISSDSNGLFSISRRVSTPLNDSIGGGVPAFSNTSVSLTVRGGGVGSGGGGDAASKLWRLGAVDVHCKASTQFGSVLSAPFRVVQTRLPELSTPSGFTNTRVQEFISGNTAFVSCRIPPDSQPPPIIQFYLNDTLITNASEFLFSSPPCILRCSVIEGDLS</sequence>
<dbReference type="STRING" id="6205.A0A0R3XBT9"/>
<dbReference type="Proteomes" id="UP000274429">
    <property type="component" value="Unassembled WGS sequence"/>
</dbReference>
<reference evidence="1 2" key="2">
    <citation type="submission" date="2018-11" db="EMBL/GenBank/DDBJ databases">
        <authorList>
            <consortium name="Pathogen Informatics"/>
        </authorList>
    </citation>
    <scope>NUCLEOTIDE SEQUENCE [LARGE SCALE GENOMIC DNA]</scope>
</reference>
<evidence type="ECO:0000313" key="1">
    <source>
        <dbReference type="EMBL" id="VDM35979.1"/>
    </source>
</evidence>
<protein>
    <submittedName>
        <fullName evidence="3">Ig-like domain-containing protein</fullName>
    </submittedName>
</protein>
<keyword evidence="2" id="KW-1185">Reference proteome</keyword>
<evidence type="ECO:0000313" key="2">
    <source>
        <dbReference type="Proteomes" id="UP000274429"/>
    </source>
</evidence>
<organism evidence="3">
    <name type="scientific">Hydatigena taeniaeformis</name>
    <name type="common">Feline tapeworm</name>
    <name type="synonym">Taenia taeniaeformis</name>
    <dbReference type="NCBI Taxonomy" id="6205"/>
    <lineage>
        <taxon>Eukaryota</taxon>
        <taxon>Metazoa</taxon>
        <taxon>Spiralia</taxon>
        <taxon>Lophotrochozoa</taxon>
        <taxon>Platyhelminthes</taxon>
        <taxon>Cestoda</taxon>
        <taxon>Eucestoda</taxon>
        <taxon>Cyclophyllidea</taxon>
        <taxon>Taeniidae</taxon>
        <taxon>Hydatigera</taxon>
    </lineage>
</organism>
<dbReference type="AlphaFoldDB" id="A0A0R3XBT9"/>
<accession>A0A0R3XBT9</accession>
<name>A0A0R3XBT9_HYDTA</name>
<gene>
    <name evidence="1" type="ORF">TTAC_LOCUS10999</name>
</gene>
<dbReference type="EMBL" id="UYWX01022705">
    <property type="protein sequence ID" value="VDM35979.1"/>
    <property type="molecule type" value="Genomic_DNA"/>
</dbReference>
<proteinExistence type="predicted"/>
<dbReference type="WBParaSite" id="TTAC_0001101601-mRNA-1">
    <property type="protein sequence ID" value="TTAC_0001101601-mRNA-1"/>
    <property type="gene ID" value="TTAC_0001101601"/>
</dbReference>
<evidence type="ECO:0000313" key="3">
    <source>
        <dbReference type="WBParaSite" id="TTAC_0001101601-mRNA-1"/>
    </source>
</evidence>
<reference evidence="3" key="1">
    <citation type="submission" date="2017-02" db="UniProtKB">
        <authorList>
            <consortium name="WormBaseParasite"/>
        </authorList>
    </citation>
    <scope>IDENTIFICATION</scope>
</reference>